<gene>
    <name evidence="3" type="ORF">CC80DRAFT_473697</name>
</gene>
<reference evidence="3" key="1">
    <citation type="journal article" date="2020" name="Stud. Mycol.">
        <title>101 Dothideomycetes genomes: a test case for predicting lifestyles and emergence of pathogens.</title>
        <authorList>
            <person name="Haridas S."/>
            <person name="Albert R."/>
            <person name="Binder M."/>
            <person name="Bloem J."/>
            <person name="Labutti K."/>
            <person name="Salamov A."/>
            <person name="Andreopoulos B."/>
            <person name="Baker S."/>
            <person name="Barry K."/>
            <person name="Bills G."/>
            <person name="Bluhm B."/>
            <person name="Cannon C."/>
            <person name="Castanera R."/>
            <person name="Culley D."/>
            <person name="Daum C."/>
            <person name="Ezra D."/>
            <person name="Gonzalez J."/>
            <person name="Henrissat B."/>
            <person name="Kuo A."/>
            <person name="Liang C."/>
            <person name="Lipzen A."/>
            <person name="Lutzoni F."/>
            <person name="Magnuson J."/>
            <person name="Mondo S."/>
            <person name="Nolan M."/>
            <person name="Ohm R."/>
            <person name="Pangilinan J."/>
            <person name="Park H.-J."/>
            <person name="Ramirez L."/>
            <person name="Alfaro M."/>
            <person name="Sun H."/>
            <person name="Tritt A."/>
            <person name="Yoshinaga Y."/>
            <person name="Zwiers L.-H."/>
            <person name="Turgeon B."/>
            <person name="Goodwin S."/>
            <person name="Spatafora J."/>
            <person name="Crous P."/>
            <person name="Grigoriev I."/>
        </authorList>
    </citation>
    <scope>NUCLEOTIDE SEQUENCE</scope>
    <source>
        <strain evidence="3">CBS 675.92</strain>
    </source>
</reference>
<dbReference type="OrthoDB" id="3755687at2759"/>
<dbReference type="AlphaFoldDB" id="A0A6A5U3T4"/>
<name>A0A6A5U3T4_9PLEO</name>
<feature type="coiled-coil region" evidence="1">
    <location>
        <begin position="56"/>
        <end position="90"/>
    </location>
</feature>
<proteinExistence type="predicted"/>
<evidence type="ECO:0000313" key="4">
    <source>
        <dbReference type="Proteomes" id="UP000800035"/>
    </source>
</evidence>
<evidence type="ECO:0000256" key="1">
    <source>
        <dbReference type="SAM" id="Coils"/>
    </source>
</evidence>
<dbReference type="EMBL" id="ML976993">
    <property type="protein sequence ID" value="KAF1955807.1"/>
    <property type="molecule type" value="Genomic_DNA"/>
</dbReference>
<accession>A0A6A5U3T4</accession>
<keyword evidence="4" id="KW-1185">Reference proteome</keyword>
<evidence type="ECO:0000313" key="3">
    <source>
        <dbReference type="EMBL" id="KAF1955807.1"/>
    </source>
</evidence>
<organism evidence="3 4">
    <name type="scientific">Byssothecium circinans</name>
    <dbReference type="NCBI Taxonomy" id="147558"/>
    <lineage>
        <taxon>Eukaryota</taxon>
        <taxon>Fungi</taxon>
        <taxon>Dikarya</taxon>
        <taxon>Ascomycota</taxon>
        <taxon>Pezizomycotina</taxon>
        <taxon>Dothideomycetes</taxon>
        <taxon>Pleosporomycetidae</taxon>
        <taxon>Pleosporales</taxon>
        <taxon>Massarineae</taxon>
        <taxon>Massarinaceae</taxon>
        <taxon>Byssothecium</taxon>
    </lineage>
</organism>
<evidence type="ECO:0000256" key="2">
    <source>
        <dbReference type="SAM" id="MobiDB-lite"/>
    </source>
</evidence>
<sequence>MFPAPINIPPRGTSAAPSEPQPSPGFQPTGFAGRLKQLEDRQEQNAALISSLVLLYRSKDAQYDELNDQIKGLRSEIQALRDYMATLQARRLQAVSGLQHLRVLHIEADTAFEQRMQDIPMDDFEGMTLAWGTMVNTVLNHQQQIYREARVGGRTVNVQPAYPMPYGFYHNSRQAVQTPQVHAYPQTAPLPHASNPALYGQDGLCYAHRKRFDRHFCGPN</sequence>
<feature type="region of interest" description="Disordered" evidence="2">
    <location>
        <begin position="1"/>
        <end position="30"/>
    </location>
</feature>
<protein>
    <submittedName>
        <fullName evidence="3">Uncharacterized protein</fullName>
    </submittedName>
</protein>
<keyword evidence="1" id="KW-0175">Coiled coil</keyword>
<dbReference type="Proteomes" id="UP000800035">
    <property type="component" value="Unassembled WGS sequence"/>
</dbReference>